<sequence>MRIRSTIAGATLAVATLFTAGCERALFGFANRGLAPPESSVTYAPDLGLALDVYRPDNAGSEPTPVVVFFYGGNWQRGDRVQYRFVGRQLARHGVLTIVADYRTWPRAGFPAFIEDGAKAVAWARANAARFGGDPTRLHVAGHSAGAQIAALIATDARYLAPHGLTPGALAGAIGLAGPYDFEITGQYVPIFGAPAQWPQAQAVNFVDGDEPPFLLIHGVDDNVVEPRDSRQLAERLRNAGVRVELLMLDGGGHAAPIAGLYDTDRAPQVLPAILDFVGAAQAK</sequence>
<name>A0A918STJ5_9GAMM</name>
<dbReference type="Gene3D" id="3.40.50.1820">
    <property type="entry name" value="alpha/beta hydrolase"/>
    <property type="match status" value="1"/>
</dbReference>
<comment type="caution">
    <text evidence="3">The sequence shown here is derived from an EMBL/GenBank/DDBJ whole genome shotgun (WGS) entry which is preliminary data.</text>
</comment>
<reference evidence="3" key="1">
    <citation type="journal article" date="2014" name="Int. J. Syst. Evol. Microbiol.">
        <title>Complete genome sequence of Corynebacterium casei LMG S-19264T (=DSM 44701T), isolated from a smear-ripened cheese.</title>
        <authorList>
            <consortium name="US DOE Joint Genome Institute (JGI-PGF)"/>
            <person name="Walter F."/>
            <person name="Albersmeier A."/>
            <person name="Kalinowski J."/>
            <person name="Ruckert C."/>
        </authorList>
    </citation>
    <scope>NUCLEOTIDE SEQUENCE</scope>
    <source>
        <strain evidence="3">KCTC 23077</strain>
    </source>
</reference>
<dbReference type="PROSITE" id="PS00122">
    <property type="entry name" value="CARBOXYLESTERASE_B_1"/>
    <property type="match status" value="1"/>
</dbReference>
<dbReference type="InterPro" id="IPR050300">
    <property type="entry name" value="GDXG_lipolytic_enzyme"/>
</dbReference>
<protein>
    <submittedName>
        <fullName evidence="3">Carboxylesterase</fullName>
    </submittedName>
</protein>
<gene>
    <name evidence="3" type="ORF">GCM10007067_00470</name>
</gene>
<accession>A0A918STJ5</accession>
<dbReference type="InterPro" id="IPR029058">
    <property type="entry name" value="AB_hydrolase_fold"/>
</dbReference>
<keyword evidence="4" id="KW-1185">Reference proteome</keyword>
<keyword evidence="1" id="KW-0378">Hydrolase</keyword>
<evidence type="ECO:0000313" key="3">
    <source>
        <dbReference type="EMBL" id="GHA68531.1"/>
    </source>
</evidence>
<dbReference type="Pfam" id="PF20434">
    <property type="entry name" value="BD-FAE"/>
    <property type="match status" value="2"/>
</dbReference>
<proteinExistence type="predicted"/>
<dbReference type="SUPFAM" id="SSF53474">
    <property type="entry name" value="alpha/beta-Hydrolases"/>
    <property type="match status" value="1"/>
</dbReference>
<evidence type="ECO:0000256" key="1">
    <source>
        <dbReference type="ARBA" id="ARBA00022801"/>
    </source>
</evidence>
<dbReference type="EMBL" id="BMYD01000001">
    <property type="protein sequence ID" value="GHA68531.1"/>
    <property type="molecule type" value="Genomic_DNA"/>
</dbReference>
<dbReference type="Proteomes" id="UP000646426">
    <property type="component" value="Unassembled WGS sequence"/>
</dbReference>
<dbReference type="PANTHER" id="PTHR48081">
    <property type="entry name" value="AB HYDROLASE SUPERFAMILY PROTEIN C4A8.06C"/>
    <property type="match status" value="1"/>
</dbReference>
<dbReference type="PANTHER" id="PTHR48081:SF9">
    <property type="entry name" value="CARBOXYLESTERASE"/>
    <property type="match status" value="1"/>
</dbReference>
<feature type="domain" description="BD-FAE-like" evidence="2">
    <location>
        <begin position="194"/>
        <end position="237"/>
    </location>
</feature>
<feature type="domain" description="BD-FAE-like" evidence="2">
    <location>
        <begin position="51"/>
        <end position="157"/>
    </location>
</feature>
<dbReference type="InterPro" id="IPR019826">
    <property type="entry name" value="Carboxylesterase_B_AS"/>
</dbReference>
<dbReference type="RefSeq" id="WP_189452184.1">
    <property type="nucleotide sequence ID" value="NZ_BMYD01000001.1"/>
</dbReference>
<dbReference type="InterPro" id="IPR049492">
    <property type="entry name" value="BD-FAE-like_dom"/>
</dbReference>
<reference evidence="3" key="2">
    <citation type="submission" date="2020-09" db="EMBL/GenBank/DDBJ databases">
        <authorList>
            <person name="Sun Q."/>
            <person name="Kim S."/>
        </authorList>
    </citation>
    <scope>NUCLEOTIDE SEQUENCE</scope>
    <source>
        <strain evidence="3">KCTC 23077</strain>
    </source>
</reference>
<dbReference type="GO" id="GO:0016787">
    <property type="term" value="F:hydrolase activity"/>
    <property type="evidence" value="ECO:0007669"/>
    <property type="project" value="UniProtKB-KW"/>
</dbReference>
<evidence type="ECO:0000259" key="2">
    <source>
        <dbReference type="Pfam" id="PF20434"/>
    </source>
</evidence>
<evidence type="ECO:0000313" key="4">
    <source>
        <dbReference type="Proteomes" id="UP000646426"/>
    </source>
</evidence>
<dbReference type="PROSITE" id="PS51257">
    <property type="entry name" value="PROKAR_LIPOPROTEIN"/>
    <property type="match status" value="1"/>
</dbReference>
<organism evidence="3 4">
    <name type="scientific">Cognatilysobacter bugurensis</name>
    <dbReference type="NCBI Taxonomy" id="543356"/>
    <lineage>
        <taxon>Bacteria</taxon>
        <taxon>Pseudomonadati</taxon>
        <taxon>Pseudomonadota</taxon>
        <taxon>Gammaproteobacteria</taxon>
        <taxon>Lysobacterales</taxon>
        <taxon>Lysobacteraceae</taxon>
        <taxon>Cognatilysobacter</taxon>
    </lineage>
</organism>
<dbReference type="AlphaFoldDB" id="A0A918STJ5"/>